<evidence type="ECO:0000256" key="3">
    <source>
        <dbReference type="ARBA" id="ARBA00023163"/>
    </source>
</evidence>
<dbReference type="Proteomes" id="UP001164305">
    <property type="component" value="Chromosome"/>
</dbReference>
<gene>
    <name evidence="6" type="ORF">BRM3_04350</name>
</gene>
<keyword evidence="7" id="KW-1185">Reference proteome</keyword>
<dbReference type="PROSITE" id="PS50977">
    <property type="entry name" value="HTH_TETR_2"/>
    <property type="match status" value="1"/>
</dbReference>
<feature type="DNA-binding region" description="H-T-H motif" evidence="4">
    <location>
        <begin position="34"/>
        <end position="53"/>
    </location>
</feature>
<keyword evidence="2 4" id="KW-0238">DNA-binding</keyword>
<dbReference type="InterPro" id="IPR009057">
    <property type="entry name" value="Homeodomain-like_sf"/>
</dbReference>
<dbReference type="PANTHER" id="PTHR30055:SF234">
    <property type="entry name" value="HTH-TYPE TRANSCRIPTIONAL REGULATOR BETI"/>
    <property type="match status" value="1"/>
</dbReference>
<feature type="domain" description="HTH tetR-type" evidence="5">
    <location>
        <begin position="11"/>
        <end position="71"/>
    </location>
</feature>
<dbReference type="InterPro" id="IPR001647">
    <property type="entry name" value="HTH_TetR"/>
</dbReference>
<evidence type="ECO:0000313" key="6">
    <source>
        <dbReference type="EMBL" id="UYG17661.1"/>
    </source>
</evidence>
<dbReference type="SUPFAM" id="SSF46689">
    <property type="entry name" value="Homeodomain-like"/>
    <property type="match status" value="1"/>
</dbReference>
<dbReference type="PRINTS" id="PR00455">
    <property type="entry name" value="HTHTETR"/>
</dbReference>
<protein>
    <submittedName>
        <fullName evidence="6">TetR/AcrR family transcriptional regulator</fullName>
    </submittedName>
</protein>
<reference evidence="6" key="1">
    <citation type="submission" date="2022-10" db="EMBL/GenBank/DDBJ databases">
        <title>Whole-Genome Sequencing of Brachybacterium huguangmaarense BRM-3, Isolated from Betula schmidtii.</title>
        <authorList>
            <person name="Haam D."/>
        </authorList>
    </citation>
    <scope>NUCLEOTIDE SEQUENCE</scope>
    <source>
        <strain evidence="6">BRM-3</strain>
    </source>
</reference>
<dbReference type="Gene3D" id="1.10.357.10">
    <property type="entry name" value="Tetracycline Repressor, domain 2"/>
    <property type="match status" value="1"/>
</dbReference>
<accession>A0ABY6G375</accession>
<name>A0ABY6G375_9MICO</name>
<evidence type="ECO:0000313" key="7">
    <source>
        <dbReference type="Proteomes" id="UP001164305"/>
    </source>
</evidence>
<dbReference type="RefSeq" id="WP_263594869.1">
    <property type="nucleotide sequence ID" value="NZ_CP107020.1"/>
</dbReference>
<dbReference type="EMBL" id="CP107020">
    <property type="protein sequence ID" value="UYG17661.1"/>
    <property type="molecule type" value="Genomic_DNA"/>
</dbReference>
<dbReference type="PANTHER" id="PTHR30055">
    <property type="entry name" value="HTH-TYPE TRANSCRIPTIONAL REGULATOR RUTR"/>
    <property type="match status" value="1"/>
</dbReference>
<sequence>MTASLREKKRRQVQSTIEHAALELMTELDYDTVTVAQICEAAGVSRRTFFNYFGSKEAVVLGPTPEPPSDALVQEFLDSSSPDVLGDLVRMMTTTLLEKQPDHDLGARKRRAAVIHRNPELARMHIERIAAANQNLVALVARRLRTQQERPTGAPPPGTGDDEGLESHAAFVVSLWMGIALYAARLWTTRPQLTVHELHQNLFDHLDFIKETQR</sequence>
<evidence type="ECO:0000256" key="2">
    <source>
        <dbReference type="ARBA" id="ARBA00023125"/>
    </source>
</evidence>
<organism evidence="6 7">
    <name type="scientific">Brachybacterium huguangmaarense</name>
    <dbReference type="NCBI Taxonomy" id="1652028"/>
    <lineage>
        <taxon>Bacteria</taxon>
        <taxon>Bacillati</taxon>
        <taxon>Actinomycetota</taxon>
        <taxon>Actinomycetes</taxon>
        <taxon>Micrococcales</taxon>
        <taxon>Dermabacteraceae</taxon>
        <taxon>Brachybacterium</taxon>
    </lineage>
</organism>
<evidence type="ECO:0000259" key="5">
    <source>
        <dbReference type="PROSITE" id="PS50977"/>
    </source>
</evidence>
<evidence type="ECO:0000256" key="4">
    <source>
        <dbReference type="PROSITE-ProRule" id="PRU00335"/>
    </source>
</evidence>
<evidence type="ECO:0000256" key="1">
    <source>
        <dbReference type="ARBA" id="ARBA00023015"/>
    </source>
</evidence>
<keyword evidence="3" id="KW-0804">Transcription</keyword>
<keyword evidence="1" id="KW-0805">Transcription regulation</keyword>
<proteinExistence type="predicted"/>
<dbReference type="Pfam" id="PF00440">
    <property type="entry name" value="TetR_N"/>
    <property type="match status" value="1"/>
</dbReference>
<dbReference type="InterPro" id="IPR050109">
    <property type="entry name" value="HTH-type_TetR-like_transc_reg"/>
</dbReference>